<feature type="domain" description="Transposon Tn7 transposition protein TnsD C-terminal" evidence="2">
    <location>
        <begin position="202"/>
        <end position="571"/>
    </location>
</feature>
<dbReference type="Pfam" id="PF06527">
    <property type="entry name" value="TniQ"/>
    <property type="match status" value="1"/>
</dbReference>
<dbReference type="InterPro" id="IPR032750">
    <property type="entry name" value="TnsD_C"/>
</dbReference>
<evidence type="ECO:0000259" key="2">
    <source>
        <dbReference type="Pfam" id="PF15978"/>
    </source>
</evidence>
<feature type="domain" description="TniQ" evidence="1">
    <location>
        <begin position="4"/>
        <end position="158"/>
    </location>
</feature>
<gene>
    <name evidence="3" type="ORF">SAMN02745975_03755</name>
</gene>
<accession>A0A1M6Q400</accession>
<organism evidence="3 4">
    <name type="scientific">Geosporobacter subterraneus DSM 17957</name>
    <dbReference type="NCBI Taxonomy" id="1121919"/>
    <lineage>
        <taxon>Bacteria</taxon>
        <taxon>Bacillati</taxon>
        <taxon>Bacillota</taxon>
        <taxon>Clostridia</taxon>
        <taxon>Peptostreptococcales</taxon>
        <taxon>Thermotaleaceae</taxon>
        <taxon>Geosporobacter</taxon>
    </lineage>
</organism>
<dbReference type="EMBL" id="FQZV01000080">
    <property type="protein sequence ID" value="SHK14873.1"/>
    <property type="molecule type" value="Genomic_DNA"/>
</dbReference>
<reference evidence="4" key="1">
    <citation type="submission" date="2016-11" db="EMBL/GenBank/DDBJ databases">
        <authorList>
            <person name="Varghese N."/>
            <person name="Submissions S."/>
        </authorList>
    </citation>
    <scope>NUCLEOTIDE SEQUENCE [LARGE SCALE GENOMIC DNA]</scope>
    <source>
        <strain evidence="4">DSM 17957</strain>
    </source>
</reference>
<proteinExistence type="predicted"/>
<evidence type="ECO:0000313" key="3">
    <source>
        <dbReference type="EMBL" id="SHK14873.1"/>
    </source>
</evidence>
<name>A0A1M6Q400_9FIRM</name>
<dbReference type="Pfam" id="PF15978">
    <property type="entry name" value="TnsD"/>
    <property type="match status" value="1"/>
</dbReference>
<keyword evidence="4" id="KW-1185">Reference proteome</keyword>
<sequence length="634" mass="74184">MLSFFPVPYEDEILYSVFARYHIRSGNTSFKSTINDLFGSTNTTAVMDLPSNLNKLIENLPIGSKYTGEYLIYNHTLYPFYAAFLPPGRAKEVLDSMKMDRGGSIYTRIGIMASSITLNKYFKFCPACIEEDKQRYGELYWHRIHQIPGIFVCPKHYIPIYDSQVPVRGYNKHEYKSATEDNCKVYDVINYPDDIIEKMFNIAQDTEILLNSSFEKKEIRWFKEQYLAKLMEMGFATINKNISQKEFIKSFIDYYGEEFLRLVQSEVDADSETNWLMDMLRKKNKTNHPIRHLLLARFLGISIDNLFNKRLEYKPFGDGPWPCLNKASDHYLQAVVTDMKVTYGADVKKPIGTFKCSCGFVYARSGPDVTEDARYKIGRIKAFGPVWEARLKELVEENLTLRETARLLGVDPNTVKKYAKKLGLVTYWEKRSNDDNESVVNYSKGASGNDYNERDTYRSEWISLLKNNPGKCKTELRQMNKALFTWLYRNDREWLNNNSPVKKRVNNGYARVDWDIRDKEILPKVEGIVKDMLNSKEKPERISISKIGSKLGIRALLEKHLDKLPRTKAYLDSVKESGRDFRVRRIKWAIRELEKEGQELKEWRIIRKAGIRKEYQENIEIELENLIGENKYFR</sequence>
<dbReference type="STRING" id="1121919.SAMN02745975_03755"/>
<dbReference type="Proteomes" id="UP000184536">
    <property type="component" value="Unassembled WGS sequence"/>
</dbReference>
<dbReference type="RefSeq" id="WP_110942704.1">
    <property type="nucleotide sequence ID" value="NZ_FQZV01000080.1"/>
</dbReference>
<evidence type="ECO:0000313" key="4">
    <source>
        <dbReference type="Proteomes" id="UP000184536"/>
    </source>
</evidence>
<protein>
    <submittedName>
        <fullName evidence="3">TniQ protein</fullName>
    </submittedName>
</protein>
<evidence type="ECO:0000259" key="1">
    <source>
        <dbReference type="Pfam" id="PF06527"/>
    </source>
</evidence>
<dbReference type="OrthoDB" id="470139at2"/>
<dbReference type="InterPro" id="IPR009492">
    <property type="entry name" value="TniQ"/>
</dbReference>
<dbReference type="AlphaFoldDB" id="A0A1M6Q400"/>